<reference evidence="2 3" key="1">
    <citation type="journal article" date="2009" name="Nat. Genet.">
        <title>The genome of the cucumber, Cucumis sativus L.</title>
        <authorList>
            <person name="Huang S."/>
            <person name="Li R."/>
            <person name="Zhang Z."/>
            <person name="Li L."/>
            <person name="Gu X."/>
            <person name="Fan W."/>
            <person name="Lucas W.J."/>
            <person name="Wang X."/>
            <person name="Xie B."/>
            <person name="Ni P."/>
            <person name="Ren Y."/>
            <person name="Zhu H."/>
            <person name="Li J."/>
            <person name="Lin K."/>
            <person name="Jin W."/>
            <person name="Fei Z."/>
            <person name="Li G."/>
            <person name="Staub J."/>
            <person name="Kilian A."/>
            <person name="van der Vossen E.A."/>
            <person name="Wu Y."/>
            <person name="Guo J."/>
            <person name="He J."/>
            <person name="Jia Z."/>
            <person name="Ren Y."/>
            <person name="Tian G."/>
            <person name="Lu Y."/>
            <person name="Ruan J."/>
            <person name="Qian W."/>
            <person name="Wang M."/>
            <person name="Huang Q."/>
            <person name="Li B."/>
            <person name="Xuan Z."/>
            <person name="Cao J."/>
            <person name="Asan"/>
            <person name="Wu Z."/>
            <person name="Zhang J."/>
            <person name="Cai Q."/>
            <person name="Bai Y."/>
            <person name="Zhao B."/>
            <person name="Han Y."/>
            <person name="Li Y."/>
            <person name="Li X."/>
            <person name="Wang S."/>
            <person name="Shi Q."/>
            <person name="Liu S."/>
            <person name="Cho W.K."/>
            <person name="Kim J.Y."/>
            <person name="Xu Y."/>
            <person name="Heller-Uszynska K."/>
            <person name="Miao H."/>
            <person name="Cheng Z."/>
            <person name="Zhang S."/>
            <person name="Wu J."/>
            <person name="Yang Y."/>
            <person name="Kang H."/>
            <person name="Li M."/>
            <person name="Liang H."/>
            <person name="Ren X."/>
            <person name="Shi Z."/>
            <person name="Wen M."/>
            <person name="Jian M."/>
            <person name="Yang H."/>
            <person name="Zhang G."/>
            <person name="Yang Z."/>
            <person name="Chen R."/>
            <person name="Liu S."/>
            <person name="Li J."/>
            <person name="Ma L."/>
            <person name="Liu H."/>
            <person name="Zhou Y."/>
            <person name="Zhao J."/>
            <person name="Fang X."/>
            <person name="Li G."/>
            <person name="Fang L."/>
            <person name="Li Y."/>
            <person name="Liu D."/>
            <person name="Zheng H."/>
            <person name="Zhang Y."/>
            <person name="Qin N."/>
            <person name="Li Z."/>
            <person name="Yang G."/>
            <person name="Yang S."/>
            <person name="Bolund L."/>
            <person name="Kristiansen K."/>
            <person name="Zheng H."/>
            <person name="Li S."/>
            <person name="Zhang X."/>
            <person name="Yang H."/>
            <person name="Wang J."/>
            <person name="Sun R."/>
            <person name="Zhang B."/>
            <person name="Jiang S."/>
            <person name="Wang J."/>
            <person name="Du Y."/>
            <person name="Li S."/>
        </authorList>
    </citation>
    <scope>NUCLEOTIDE SEQUENCE [LARGE SCALE GENOMIC DNA]</scope>
    <source>
        <strain evidence="3">cv. 9930</strain>
    </source>
</reference>
<sequence length="67" mass="7165">MKLQRERGGRGGGGGGGEGEGRGRVRGRRRIGNGMQGGIQKVKKEGTIEEEVLEVLEFVERERGNGG</sequence>
<name>A0A0A0KT97_CUCSA</name>
<evidence type="ECO:0000313" key="3">
    <source>
        <dbReference type="Proteomes" id="UP000029981"/>
    </source>
</evidence>
<keyword evidence="3" id="KW-1185">Reference proteome</keyword>
<dbReference type="Gramene" id="KGN52119">
    <property type="protein sequence ID" value="KGN52119"/>
    <property type="gene ID" value="Csa_5G611025"/>
</dbReference>
<evidence type="ECO:0000256" key="1">
    <source>
        <dbReference type="SAM" id="MobiDB-lite"/>
    </source>
</evidence>
<feature type="region of interest" description="Disordered" evidence="1">
    <location>
        <begin position="1"/>
        <end position="40"/>
    </location>
</feature>
<dbReference type="EMBL" id="CM002926">
    <property type="protein sequence ID" value="KGN52119.1"/>
    <property type="molecule type" value="Genomic_DNA"/>
</dbReference>
<proteinExistence type="predicted"/>
<gene>
    <name evidence="2" type="ORF">Csa_5G611025</name>
</gene>
<organism evidence="2 3">
    <name type="scientific">Cucumis sativus</name>
    <name type="common">Cucumber</name>
    <dbReference type="NCBI Taxonomy" id="3659"/>
    <lineage>
        <taxon>Eukaryota</taxon>
        <taxon>Viridiplantae</taxon>
        <taxon>Streptophyta</taxon>
        <taxon>Embryophyta</taxon>
        <taxon>Tracheophyta</taxon>
        <taxon>Spermatophyta</taxon>
        <taxon>Magnoliopsida</taxon>
        <taxon>eudicotyledons</taxon>
        <taxon>Gunneridae</taxon>
        <taxon>Pentapetalae</taxon>
        <taxon>rosids</taxon>
        <taxon>fabids</taxon>
        <taxon>Cucurbitales</taxon>
        <taxon>Cucurbitaceae</taxon>
        <taxon>Benincaseae</taxon>
        <taxon>Cucumis</taxon>
    </lineage>
</organism>
<dbReference type="AlphaFoldDB" id="A0A0A0KT97"/>
<reference evidence="2 3" key="2">
    <citation type="journal article" date="2009" name="PLoS ONE">
        <title>An integrated genetic and cytogenetic map of the cucumber genome.</title>
        <authorList>
            <person name="Ren Y."/>
            <person name="Zhang Z."/>
            <person name="Liu J."/>
            <person name="Staub J.E."/>
            <person name="Han Y."/>
            <person name="Cheng Z."/>
            <person name="Li X."/>
            <person name="Lu J."/>
            <person name="Miao H."/>
            <person name="Kang H."/>
            <person name="Xie B."/>
            <person name="Gu X."/>
            <person name="Wang X."/>
            <person name="Du Y."/>
            <person name="Jin W."/>
            <person name="Huang S."/>
        </authorList>
    </citation>
    <scope>NUCLEOTIDE SEQUENCE [LARGE SCALE GENOMIC DNA]</scope>
    <source>
        <strain evidence="3">cv. 9930</strain>
    </source>
</reference>
<accession>A0A0A0KT97</accession>
<protein>
    <submittedName>
        <fullName evidence="2">Uncharacterized protein</fullName>
    </submittedName>
</protein>
<reference evidence="2 3" key="4">
    <citation type="journal article" date="2011" name="BMC Genomics">
        <title>RNA-Seq improves annotation of protein-coding genes in the cucumber genome.</title>
        <authorList>
            <person name="Li Z."/>
            <person name="Zhang Z."/>
            <person name="Yan P."/>
            <person name="Huang S."/>
            <person name="Fei Z."/>
            <person name="Lin K."/>
        </authorList>
    </citation>
    <scope>NUCLEOTIDE SEQUENCE [LARGE SCALE GENOMIC DNA]</scope>
    <source>
        <strain evidence="3">cv. 9930</strain>
    </source>
</reference>
<dbReference type="Proteomes" id="UP000029981">
    <property type="component" value="Chromosome 5"/>
</dbReference>
<evidence type="ECO:0000313" key="2">
    <source>
        <dbReference type="EMBL" id="KGN52119.1"/>
    </source>
</evidence>
<reference evidence="2 3" key="3">
    <citation type="journal article" date="2010" name="BMC Genomics">
        <title>Transcriptome sequencing and comparative analysis of cucumber flowers with different sex types.</title>
        <authorList>
            <person name="Guo S."/>
            <person name="Zheng Y."/>
            <person name="Joung J.G."/>
            <person name="Liu S."/>
            <person name="Zhang Z."/>
            <person name="Crasta O.R."/>
            <person name="Sobral B.W."/>
            <person name="Xu Y."/>
            <person name="Huang S."/>
            <person name="Fei Z."/>
        </authorList>
    </citation>
    <scope>NUCLEOTIDE SEQUENCE [LARGE SCALE GENOMIC DNA]</scope>
    <source>
        <strain evidence="3">cv. 9930</strain>
    </source>
</reference>